<dbReference type="EMBL" id="KB742441">
    <property type="protein sequence ID" value="EOB08521.1"/>
    <property type="molecule type" value="Genomic_DNA"/>
</dbReference>
<protein>
    <submittedName>
        <fullName evidence="1">Uncharacterized protein</fullName>
    </submittedName>
</protein>
<proteinExistence type="predicted"/>
<keyword evidence="2" id="KW-1185">Reference proteome</keyword>
<dbReference type="Proteomes" id="UP000296049">
    <property type="component" value="Unassembled WGS sequence"/>
</dbReference>
<evidence type="ECO:0000313" key="2">
    <source>
        <dbReference type="Proteomes" id="UP000296049"/>
    </source>
</evidence>
<gene>
    <name evidence="1" type="ORF">Anapl_07010</name>
</gene>
<dbReference type="AlphaFoldDB" id="R0KDR7"/>
<name>R0KDR7_ANAPL</name>
<accession>R0KDR7</accession>
<sequence length="338" mass="37867">MGSLLSFHITVRTVIVDSLLTGELVDALNLHMSETISFSFQEHANTKRRQQLGLLSVSAVKRSVLCDHGSSWTSELLLKRFPGGQYKERGYLADRNDLQLRPFFVVNIGLPIMGCQYLQVLCYYPNPKCADSWHQAVFPQRADNKPMTPVPIQLRLVDREEQQGKVTIPREIKSPAQVKPTWWWKSATRVGVLGRKTCRGKALSNLSSSCIKSYWSSRERILSSLEDHIGLQEKGPGISWHIIGFTLPVFMSLPGGFSSELTKPGDLEAQPKEVLAGQGTHPALKAPENFTWLGNKDSKHLDFQISSGHLRTGAFWNLPKVLIDVPYIYTAQLFGGHT</sequence>
<evidence type="ECO:0000313" key="1">
    <source>
        <dbReference type="EMBL" id="EOB08521.1"/>
    </source>
</evidence>
<reference evidence="2" key="1">
    <citation type="journal article" date="2013" name="Nat. Genet.">
        <title>The duck genome and transcriptome provide insight into an avian influenza virus reservoir species.</title>
        <authorList>
            <person name="Huang Y."/>
            <person name="Li Y."/>
            <person name="Burt D.W."/>
            <person name="Chen H."/>
            <person name="Zhang Y."/>
            <person name="Qian W."/>
            <person name="Kim H."/>
            <person name="Gan S."/>
            <person name="Zhao Y."/>
            <person name="Li J."/>
            <person name="Yi K."/>
            <person name="Feng H."/>
            <person name="Zhu P."/>
            <person name="Li B."/>
            <person name="Liu Q."/>
            <person name="Fairley S."/>
            <person name="Magor K.E."/>
            <person name="Du Z."/>
            <person name="Hu X."/>
            <person name="Goodman L."/>
            <person name="Tafer H."/>
            <person name="Vignal A."/>
            <person name="Lee T."/>
            <person name="Kim K.W."/>
            <person name="Sheng Z."/>
            <person name="An Y."/>
            <person name="Searle S."/>
            <person name="Herrero J."/>
            <person name="Groenen M.A."/>
            <person name="Crooijmans R.P."/>
            <person name="Faraut T."/>
            <person name="Cai Q."/>
            <person name="Webster R.G."/>
            <person name="Aldridge J.R."/>
            <person name="Warren W.C."/>
            <person name="Bartschat S."/>
            <person name="Kehr S."/>
            <person name="Marz M."/>
            <person name="Stadler P.F."/>
            <person name="Smith J."/>
            <person name="Kraus R.H."/>
            <person name="Zhao Y."/>
            <person name="Ren L."/>
            <person name="Fei J."/>
            <person name="Morisson M."/>
            <person name="Kaiser P."/>
            <person name="Griffin D.K."/>
            <person name="Rao M."/>
            <person name="Pitel F."/>
            <person name="Wang J."/>
            <person name="Li N."/>
        </authorList>
    </citation>
    <scope>NUCLEOTIDE SEQUENCE [LARGE SCALE GENOMIC DNA]</scope>
</reference>
<organism evidence="1 2">
    <name type="scientific">Anas platyrhynchos</name>
    <name type="common">Mallard</name>
    <name type="synonym">Anas boschas</name>
    <dbReference type="NCBI Taxonomy" id="8839"/>
    <lineage>
        <taxon>Eukaryota</taxon>
        <taxon>Metazoa</taxon>
        <taxon>Chordata</taxon>
        <taxon>Craniata</taxon>
        <taxon>Vertebrata</taxon>
        <taxon>Euteleostomi</taxon>
        <taxon>Archelosauria</taxon>
        <taxon>Archosauria</taxon>
        <taxon>Dinosauria</taxon>
        <taxon>Saurischia</taxon>
        <taxon>Theropoda</taxon>
        <taxon>Coelurosauria</taxon>
        <taxon>Aves</taxon>
        <taxon>Neognathae</taxon>
        <taxon>Galloanserae</taxon>
        <taxon>Anseriformes</taxon>
        <taxon>Anatidae</taxon>
        <taxon>Anatinae</taxon>
        <taxon>Anas</taxon>
    </lineage>
</organism>